<evidence type="ECO:0000256" key="1">
    <source>
        <dbReference type="SAM" id="SignalP"/>
    </source>
</evidence>
<feature type="chain" id="PRO_5033039845" evidence="1">
    <location>
        <begin position="18"/>
        <end position="194"/>
    </location>
</feature>
<evidence type="ECO:0000313" key="2">
    <source>
        <dbReference type="EMBL" id="CAE7203231.1"/>
    </source>
</evidence>
<gene>
    <name evidence="2" type="ORF">SNAT2548_LOCUS6210</name>
</gene>
<organism evidence="2 3">
    <name type="scientific">Symbiodinium natans</name>
    <dbReference type="NCBI Taxonomy" id="878477"/>
    <lineage>
        <taxon>Eukaryota</taxon>
        <taxon>Sar</taxon>
        <taxon>Alveolata</taxon>
        <taxon>Dinophyceae</taxon>
        <taxon>Suessiales</taxon>
        <taxon>Symbiodiniaceae</taxon>
        <taxon>Symbiodinium</taxon>
    </lineage>
</organism>
<dbReference type="EMBL" id="CAJNDS010000407">
    <property type="protein sequence ID" value="CAE7203231.1"/>
    <property type="molecule type" value="Genomic_DNA"/>
</dbReference>
<dbReference type="Proteomes" id="UP000604046">
    <property type="component" value="Unassembled WGS sequence"/>
</dbReference>
<comment type="caution">
    <text evidence="2">The sequence shown here is derived from an EMBL/GenBank/DDBJ whole genome shotgun (WGS) entry which is preliminary data.</text>
</comment>
<reference evidence="2" key="1">
    <citation type="submission" date="2021-02" db="EMBL/GenBank/DDBJ databases">
        <authorList>
            <person name="Dougan E. K."/>
            <person name="Rhodes N."/>
            <person name="Thang M."/>
            <person name="Chan C."/>
        </authorList>
    </citation>
    <scope>NUCLEOTIDE SEQUENCE</scope>
</reference>
<keyword evidence="1" id="KW-0732">Signal</keyword>
<evidence type="ECO:0000313" key="3">
    <source>
        <dbReference type="Proteomes" id="UP000604046"/>
    </source>
</evidence>
<proteinExistence type="predicted"/>
<accession>A0A812JHI2</accession>
<name>A0A812JHI2_9DINO</name>
<keyword evidence="3" id="KW-1185">Reference proteome</keyword>
<protein>
    <submittedName>
        <fullName evidence="2">Uncharacterized protein</fullName>
    </submittedName>
</protein>
<sequence length="194" mass="20533">MAIRGLVFASMLAVAAAIVCPPELLQGAPVGRTEGSTCGGTCNTHGSCAAGLVCKEPSTPFLGVRPAGLCISAANRLALDSSDIQPVIKEAVQLLNGQLRNSIYMMVPIAVLGAEKKHTPQGVVRRAQLYDLSLALVSSTCQNDGRHSPLDLSCQPQHVVNPMNLDLIVQEKDSQYTLLGHSSIDRPMPVPLRI</sequence>
<dbReference type="AlphaFoldDB" id="A0A812JHI2"/>
<dbReference type="OrthoDB" id="408832at2759"/>
<feature type="signal peptide" evidence="1">
    <location>
        <begin position="1"/>
        <end position="17"/>
    </location>
</feature>